<dbReference type="InterPro" id="IPR052129">
    <property type="entry name" value="Spermadhesin-Link_domain"/>
</dbReference>
<dbReference type="InterPro" id="IPR016187">
    <property type="entry name" value="CTDL_fold"/>
</dbReference>
<evidence type="ECO:0000256" key="3">
    <source>
        <dbReference type="ARBA" id="ARBA00023329"/>
    </source>
</evidence>
<keyword evidence="8" id="KW-1185">Reference proteome</keyword>
<evidence type="ECO:0000259" key="6">
    <source>
        <dbReference type="PROSITE" id="PS50963"/>
    </source>
</evidence>
<evidence type="ECO:0000313" key="8">
    <source>
        <dbReference type="Proteomes" id="UP000694560"/>
    </source>
</evidence>
<dbReference type="SUPFAM" id="SSF49854">
    <property type="entry name" value="Spermadhesin, CUB domain"/>
    <property type="match status" value="1"/>
</dbReference>
<dbReference type="AlphaFoldDB" id="A0A8C5UA98"/>
<accession>A0A8C5UA98</accession>
<dbReference type="SMART" id="SM00445">
    <property type="entry name" value="LINK"/>
    <property type="match status" value="1"/>
</dbReference>
<dbReference type="InterPro" id="IPR000538">
    <property type="entry name" value="Link_dom"/>
</dbReference>
<dbReference type="InterPro" id="IPR016186">
    <property type="entry name" value="C-type_lectin-like/link_sf"/>
</dbReference>
<reference evidence="7" key="1">
    <citation type="submission" date="2025-08" db="UniProtKB">
        <authorList>
            <consortium name="Ensembl"/>
        </authorList>
    </citation>
    <scope>IDENTIFICATION</scope>
</reference>
<keyword evidence="2" id="KW-1015">Disulfide bond</keyword>
<dbReference type="OrthoDB" id="6369184at2759"/>
<dbReference type="Proteomes" id="UP000694560">
    <property type="component" value="Unplaced"/>
</dbReference>
<dbReference type="GO" id="GO:0005615">
    <property type="term" value="C:extracellular space"/>
    <property type="evidence" value="ECO:0007669"/>
    <property type="project" value="TreeGrafter"/>
</dbReference>
<dbReference type="InterPro" id="IPR035914">
    <property type="entry name" value="Sperma_CUB_dom_sf"/>
</dbReference>
<comment type="subcellular location">
    <subcellularLocation>
        <location evidence="1">Cytoplasmic vesicle</location>
        <location evidence="1">Secretory vesicle</location>
    </subcellularLocation>
</comment>
<dbReference type="GO" id="GO:0030133">
    <property type="term" value="C:transport vesicle"/>
    <property type="evidence" value="ECO:0007669"/>
    <property type="project" value="UniProtKB-SubCell"/>
</dbReference>
<feature type="domain" description="Link" evidence="6">
    <location>
        <begin position="16"/>
        <end position="105"/>
    </location>
</feature>
<dbReference type="GO" id="GO:0050728">
    <property type="term" value="P:negative regulation of inflammatory response"/>
    <property type="evidence" value="ECO:0007669"/>
    <property type="project" value="TreeGrafter"/>
</dbReference>
<dbReference type="CDD" id="cd00041">
    <property type="entry name" value="CUB"/>
    <property type="match status" value="1"/>
</dbReference>
<dbReference type="Ensembl" id="ENSMCST00000016831.1">
    <property type="protein sequence ID" value="ENSMCSP00000016414.1"/>
    <property type="gene ID" value="ENSMCSG00000011554.1"/>
</dbReference>
<keyword evidence="3" id="KW-0968">Cytoplasmic vesicle</keyword>
<dbReference type="PROSITE" id="PS50963">
    <property type="entry name" value="LINK_2"/>
    <property type="match status" value="1"/>
</dbReference>
<organism evidence="7 8">
    <name type="scientific">Malurus cyaneus samueli</name>
    <dbReference type="NCBI Taxonomy" id="2593467"/>
    <lineage>
        <taxon>Eukaryota</taxon>
        <taxon>Metazoa</taxon>
        <taxon>Chordata</taxon>
        <taxon>Craniata</taxon>
        <taxon>Vertebrata</taxon>
        <taxon>Euteleostomi</taxon>
        <taxon>Archelosauria</taxon>
        <taxon>Archosauria</taxon>
        <taxon>Dinosauria</taxon>
        <taxon>Saurischia</taxon>
        <taxon>Theropoda</taxon>
        <taxon>Coelurosauria</taxon>
        <taxon>Aves</taxon>
        <taxon>Neognathae</taxon>
        <taxon>Neoaves</taxon>
        <taxon>Telluraves</taxon>
        <taxon>Australaves</taxon>
        <taxon>Passeriformes</taxon>
        <taxon>Meliphagoidea</taxon>
        <taxon>Maluridae</taxon>
        <taxon>Malurus</taxon>
    </lineage>
</organism>
<dbReference type="PROSITE" id="PS01180">
    <property type="entry name" value="CUB"/>
    <property type="match status" value="1"/>
</dbReference>
<dbReference type="SMART" id="SM00042">
    <property type="entry name" value="CUB"/>
    <property type="match status" value="1"/>
</dbReference>
<proteinExistence type="predicted"/>
<dbReference type="Pfam" id="PF00193">
    <property type="entry name" value="Xlink"/>
    <property type="match status" value="1"/>
</dbReference>
<evidence type="ECO:0000313" key="7">
    <source>
        <dbReference type="Ensembl" id="ENSMCSP00000016414.1"/>
    </source>
</evidence>
<dbReference type="Gene3D" id="2.60.120.290">
    <property type="entry name" value="Spermadhesin, CUB domain"/>
    <property type="match status" value="1"/>
</dbReference>
<protein>
    <submittedName>
        <fullName evidence="7">Uncharacterized protein</fullName>
    </submittedName>
</protein>
<comment type="caution">
    <text evidence="4">Lacks conserved residue(s) required for the propagation of feature annotation.</text>
</comment>
<dbReference type="SUPFAM" id="SSF56436">
    <property type="entry name" value="C-type lectin-like"/>
    <property type="match status" value="1"/>
</dbReference>
<dbReference type="Pfam" id="PF00431">
    <property type="entry name" value="CUB"/>
    <property type="match status" value="1"/>
</dbReference>
<reference evidence="7" key="2">
    <citation type="submission" date="2025-09" db="UniProtKB">
        <authorList>
            <consortium name="Ensembl"/>
        </authorList>
    </citation>
    <scope>IDENTIFICATION</scope>
</reference>
<dbReference type="GO" id="GO:0007155">
    <property type="term" value="P:cell adhesion"/>
    <property type="evidence" value="ECO:0007669"/>
    <property type="project" value="InterPro"/>
</dbReference>
<dbReference type="GO" id="GO:0005540">
    <property type="term" value="F:hyaluronic acid binding"/>
    <property type="evidence" value="ECO:0007669"/>
    <property type="project" value="InterPro"/>
</dbReference>
<dbReference type="Gene3D" id="3.10.100.10">
    <property type="entry name" value="Mannose-Binding Protein A, subunit A"/>
    <property type="match status" value="1"/>
</dbReference>
<sequence>MLSCDCPVCPAERAAGVYHREARSGKYRLTYAEAKAVCEYEGGHLATYQQLEAARKIGLDKIWARWELAIPSSKPEPTVALERPGIVDYGIRLNRSERWDAYCYNPNGKECGGVFTDSKHVFKSPGYPNEYENEQICYWHIRVKYGQRIQLQFLEFDVEDDTACMADFLEIYDSYDDINGFVGSRKSDKNPFLNFFSHPLCKSCAAKQGYSLGFFFFLPSQIV</sequence>
<name>A0A8C5UA98_9PASS</name>
<dbReference type="FunFam" id="2.60.120.290:FF:000005">
    <property type="entry name" value="Procollagen C-endopeptidase enhancer 1"/>
    <property type="match status" value="1"/>
</dbReference>
<feature type="domain" description="CUB" evidence="5">
    <location>
        <begin position="111"/>
        <end position="184"/>
    </location>
</feature>
<dbReference type="PANTHER" id="PTHR46908:SF4">
    <property type="entry name" value="TUMOR NECROSIS FACTOR-INDUCIBLE GENE 6 PROTEIN"/>
    <property type="match status" value="1"/>
</dbReference>
<evidence type="ECO:0000259" key="5">
    <source>
        <dbReference type="PROSITE" id="PS01180"/>
    </source>
</evidence>
<evidence type="ECO:0000256" key="4">
    <source>
        <dbReference type="PROSITE-ProRule" id="PRU00323"/>
    </source>
</evidence>
<evidence type="ECO:0000256" key="2">
    <source>
        <dbReference type="ARBA" id="ARBA00023157"/>
    </source>
</evidence>
<dbReference type="PANTHER" id="PTHR46908">
    <property type="entry name" value="CUBILIN-LIKE PROTEIN"/>
    <property type="match status" value="1"/>
</dbReference>
<evidence type="ECO:0000256" key="1">
    <source>
        <dbReference type="ARBA" id="ARBA00004398"/>
    </source>
</evidence>
<dbReference type="InterPro" id="IPR000859">
    <property type="entry name" value="CUB_dom"/>
</dbReference>